<feature type="region of interest" description="Disordered" evidence="2">
    <location>
        <begin position="68"/>
        <end position="107"/>
    </location>
</feature>
<organism evidence="3 4">
    <name type="scientific">Thlaspi arvense</name>
    <name type="common">Field penny-cress</name>
    <dbReference type="NCBI Taxonomy" id="13288"/>
    <lineage>
        <taxon>Eukaryota</taxon>
        <taxon>Viridiplantae</taxon>
        <taxon>Streptophyta</taxon>
        <taxon>Embryophyta</taxon>
        <taxon>Tracheophyta</taxon>
        <taxon>Spermatophyta</taxon>
        <taxon>Magnoliopsida</taxon>
        <taxon>eudicotyledons</taxon>
        <taxon>Gunneridae</taxon>
        <taxon>Pentapetalae</taxon>
        <taxon>rosids</taxon>
        <taxon>malvids</taxon>
        <taxon>Brassicales</taxon>
        <taxon>Brassicaceae</taxon>
        <taxon>Thlaspideae</taxon>
        <taxon>Thlaspi</taxon>
    </lineage>
</organism>
<dbReference type="AlphaFoldDB" id="A0AAU9SRC3"/>
<evidence type="ECO:0000313" key="3">
    <source>
        <dbReference type="EMBL" id="CAH2071440.1"/>
    </source>
</evidence>
<name>A0AAU9SRC3_THLAR</name>
<keyword evidence="4" id="KW-1185">Reference proteome</keyword>
<sequence length="226" mass="25836">PRLLRTCVTVPLSSSFSQLLTIFCWRGERIAVRRRFLLDLLLLQGFSNSVIMGDFSIKISSGLINQLAKGNDDQPKRKAKRTKPKVSPQRKSDQTKTSHHDAEKPKPAAAELPIQPPFFFPIPQQAAASAELESIKSVLKESEMVLEKLERQEKNIAHEVTEKAKELREKEFKIPEPKPMPCSSDSEAWMKCYKENIDNPLRCSGLVMRYQDCARRFKHQVSSEEK</sequence>
<evidence type="ECO:0000256" key="2">
    <source>
        <dbReference type="SAM" id="MobiDB-lite"/>
    </source>
</evidence>
<evidence type="ECO:0000313" key="4">
    <source>
        <dbReference type="Proteomes" id="UP000836841"/>
    </source>
</evidence>
<evidence type="ECO:0000256" key="1">
    <source>
        <dbReference type="SAM" id="Coils"/>
    </source>
</evidence>
<gene>
    <name evidence="3" type="ORF">TAV2_LOCUS19411</name>
</gene>
<dbReference type="PANTHER" id="PTHR47587:SF2">
    <property type="entry name" value="OS05G0103500 PROTEIN"/>
    <property type="match status" value="1"/>
</dbReference>
<reference evidence="3 4" key="1">
    <citation type="submission" date="2022-03" db="EMBL/GenBank/DDBJ databases">
        <authorList>
            <person name="Nunn A."/>
            <person name="Chopra R."/>
            <person name="Nunn A."/>
            <person name="Contreras Garrido A."/>
        </authorList>
    </citation>
    <scope>NUCLEOTIDE SEQUENCE [LARGE SCALE GENOMIC DNA]</scope>
</reference>
<accession>A0AAU9SRC3</accession>
<protein>
    <submittedName>
        <fullName evidence="3">Uncharacterized protein</fullName>
    </submittedName>
</protein>
<feature type="coiled-coil region" evidence="1">
    <location>
        <begin position="132"/>
        <end position="170"/>
    </location>
</feature>
<feature type="compositionally biased region" description="Basic and acidic residues" evidence="2">
    <location>
        <begin position="90"/>
        <end position="106"/>
    </location>
</feature>
<keyword evidence="1" id="KW-0175">Coiled coil</keyword>
<dbReference type="Proteomes" id="UP000836841">
    <property type="component" value="Chromosome 6"/>
</dbReference>
<dbReference type="EMBL" id="OU466862">
    <property type="protein sequence ID" value="CAH2071440.1"/>
    <property type="molecule type" value="Genomic_DNA"/>
</dbReference>
<feature type="non-terminal residue" evidence="3">
    <location>
        <position position="226"/>
    </location>
</feature>
<proteinExistence type="predicted"/>
<dbReference type="PANTHER" id="PTHR47587">
    <property type="entry name" value="OS05G0103500 PROTEIN"/>
    <property type="match status" value="1"/>
</dbReference>